<dbReference type="RefSeq" id="WP_367724508.1">
    <property type="nucleotide sequence ID" value="NZ_JBFOCH010000004.1"/>
</dbReference>
<comment type="caution">
    <text evidence="2">The sequence shown here is derived from an EMBL/GenBank/DDBJ whole genome shotgun (WGS) entry which is preliminary data.</text>
</comment>
<evidence type="ECO:0008006" key="4">
    <source>
        <dbReference type="Google" id="ProtNLM"/>
    </source>
</evidence>
<proteinExistence type="predicted"/>
<evidence type="ECO:0000313" key="2">
    <source>
        <dbReference type="EMBL" id="MEW9807342.1"/>
    </source>
</evidence>
<gene>
    <name evidence="2" type="ORF">ABUE31_15215</name>
</gene>
<protein>
    <recommendedName>
        <fullName evidence="4">DUF1127 domain-containing protein</fullName>
    </recommendedName>
</protein>
<organism evidence="2 3">
    <name type="scientific">Mesorhizobium marinum</name>
    <dbReference type="NCBI Taxonomy" id="3228790"/>
    <lineage>
        <taxon>Bacteria</taxon>
        <taxon>Pseudomonadati</taxon>
        <taxon>Pseudomonadota</taxon>
        <taxon>Alphaproteobacteria</taxon>
        <taxon>Hyphomicrobiales</taxon>
        <taxon>Phyllobacteriaceae</taxon>
        <taxon>Mesorhizobium</taxon>
    </lineage>
</organism>
<accession>A0ABV3R320</accession>
<name>A0ABV3R320_9HYPH</name>
<sequence>MSYANPASAVARRVFAAFSGFRIKRLDIDEMPDHLRRDLGLADGGARSRDVARGDGRAHRPEMHFPHAS</sequence>
<keyword evidence="3" id="KW-1185">Reference proteome</keyword>
<evidence type="ECO:0000313" key="3">
    <source>
        <dbReference type="Proteomes" id="UP001556196"/>
    </source>
</evidence>
<reference evidence="2 3" key="1">
    <citation type="submission" date="2024-06" db="EMBL/GenBank/DDBJ databases">
        <authorList>
            <person name="Tuo L."/>
        </authorList>
    </citation>
    <scope>NUCLEOTIDE SEQUENCE [LARGE SCALE GENOMIC DNA]</scope>
    <source>
        <strain evidence="2 3">ZMM04-5</strain>
    </source>
</reference>
<evidence type="ECO:0000256" key="1">
    <source>
        <dbReference type="SAM" id="MobiDB-lite"/>
    </source>
</evidence>
<dbReference type="Proteomes" id="UP001556196">
    <property type="component" value="Unassembled WGS sequence"/>
</dbReference>
<feature type="region of interest" description="Disordered" evidence="1">
    <location>
        <begin position="39"/>
        <end position="69"/>
    </location>
</feature>
<dbReference type="EMBL" id="JBFOCI010000004">
    <property type="protein sequence ID" value="MEW9807342.1"/>
    <property type="molecule type" value="Genomic_DNA"/>
</dbReference>